<keyword evidence="1" id="KW-0665">Pyrimidine biosynthesis</keyword>
<dbReference type="Pfam" id="PF12890">
    <property type="entry name" value="DHOase"/>
    <property type="match status" value="1"/>
</dbReference>
<dbReference type="GO" id="GO:0004151">
    <property type="term" value="F:dihydroorotase activity"/>
    <property type="evidence" value="ECO:0007669"/>
    <property type="project" value="UniProtKB-EC"/>
</dbReference>
<dbReference type="PANTHER" id="PTHR43668">
    <property type="entry name" value="ALLANTOINASE"/>
    <property type="match status" value="1"/>
</dbReference>
<gene>
    <name evidence="3" type="primary">pyrC_1</name>
    <name evidence="3" type="ORF">Thiowin_00284</name>
</gene>
<evidence type="ECO:0000259" key="2">
    <source>
        <dbReference type="Pfam" id="PF12890"/>
    </source>
</evidence>
<dbReference type="SUPFAM" id="SSF51556">
    <property type="entry name" value="Metallo-dependent hydrolases"/>
    <property type="match status" value="1"/>
</dbReference>
<dbReference type="InterPro" id="IPR011059">
    <property type="entry name" value="Metal-dep_hydrolase_composite"/>
</dbReference>
<evidence type="ECO:0000313" key="4">
    <source>
        <dbReference type="Proteomes" id="UP001432180"/>
    </source>
</evidence>
<dbReference type="PANTHER" id="PTHR43668:SF2">
    <property type="entry name" value="ALLANTOINASE"/>
    <property type="match status" value="1"/>
</dbReference>
<dbReference type="NCBIfam" id="NF005791">
    <property type="entry name" value="PRK07627.1"/>
    <property type="match status" value="1"/>
</dbReference>
<dbReference type="Gene3D" id="2.30.40.10">
    <property type="entry name" value="Urease, subunit C, domain 1"/>
    <property type="match status" value="1"/>
</dbReference>
<protein>
    <submittedName>
        <fullName evidence="3">Dihydroorotase</fullName>
        <ecNumber evidence="3">3.5.2.3</ecNumber>
    </submittedName>
</protein>
<organism evidence="3 4">
    <name type="scientific">Thiorhodovibrio winogradskyi</name>
    <dbReference type="NCBI Taxonomy" id="77007"/>
    <lineage>
        <taxon>Bacteria</taxon>
        <taxon>Pseudomonadati</taxon>
        <taxon>Pseudomonadota</taxon>
        <taxon>Gammaproteobacteria</taxon>
        <taxon>Chromatiales</taxon>
        <taxon>Chromatiaceae</taxon>
        <taxon>Thiorhodovibrio</taxon>
    </lineage>
</organism>
<dbReference type="EC" id="3.5.2.3" evidence="3"/>
<keyword evidence="4" id="KW-1185">Reference proteome</keyword>
<dbReference type="EMBL" id="CP121472">
    <property type="protein sequence ID" value="WPL15388.1"/>
    <property type="molecule type" value="Genomic_DNA"/>
</dbReference>
<evidence type="ECO:0000313" key="3">
    <source>
        <dbReference type="EMBL" id="WPL15388.1"/>
    </source>
</evidence>
<dbReference type="Gene3D" id="3.20.20.140">
    <property type="entry name" value="Metal-dependent hydrolases"/>
    <property type="match status" value="1"/>
</dbReference>
<name>A0ABZ0S534_9GAMM</name>
<dbReference type="InterPro" id="IPR032466">
    <property type="entry name" value="Metal_Hydrolase"/>
</dbReference>
<accession>A0ABZ0S534</accession>
<keyword evidence="3" id="KW-0378">Hydrolase</keyword>
<sequence>MTETPDQQPRRPSISHLAVPRLSILGARVIDPASGFNQVVDLHLAEGKVLAIGPPPADFRAEELIDAGGLLAIPGLVDLCARLRQPGLEQKATIRSETRAAASAGITTLCCPPDTLPVVDTPAVAQLIRQTAEQQGFARVLPAGSLTQGLAGEQISEMAALARAGCPVLSHADRPIRSARVQRRALEYAATFDLTCFLHPANASLSEGGLVHEGRISTRLGLPGIPAAAETVAVARDLALAEQTGARIHFRGLSTARATEMLAEARARGVQVTADVSAHQLFLTEDDLDPFDANALVLPPLRTEADRQALRAAIAAGVISAICSDHQPHEADAKLDTFPQAAPGISALETLLPLTLRLVDEGLLPLPSALACVTCHAAAILGLPYGRIQPGVAADLCLLAPNERWKLTPERMRSQGKNTPFLGQSMRGAPRLTLLGGRPVFDAAAP</sequence>
<dbReference type="SUPFAM" id="SSF51338">
    <property type="entry name" value="Composite domain of metallo-dependent hydrolases"/>
    <property type="match status" value="1"/>
</dbReference>
<dbReference type="RefSeq" id="WP_328985964.1">
    <property type="nucleotide sequence ID" value="NZ_CP121472.1"/>
</dbReference>
<dbReference type="InterPro" id="IPR024403">
    <property type="entry name" value="DHOase_cat"/>
</dbReference>
<dbReference type="Proteomes" id="UP001432180">
    <property type="component" value="Chromosome"/>
</dbReference>
<feature type="domain" description="Dihydroorotase catalytic" evidence="2">
    <location>
        <begin position="71"/>
        <end position="253"/>
    </location>
</feature>
<dbReference type="CDD" id="cd01317">
    <property type="entry name" value="DHOase_IIa"/>
    <property type="match status" value="1"/>
</dbReference>
<evidence type="ECO:0000256" key="1">
    <source>
        <dbReference type="ARBA" id="ARBA00022975"/>
    </source>
</evidence>
<dbReference type="InterPro" id="IPR004722">
    <property type="entry name" value="DHOase"/>
</dbReference>
<dbReference type="InterPro" id="IPR050138">
    <property type="entry name" value="DHOase/Allantoinase_Hydrolase"/>
</dbReference>
<dbReference type="NCBIfam" id="TIGR00857">
    <property type="entry name" value="pyrC_multi"/>
    <property type="match status" value="1"/>
</dbReference>
<reference evidence="3 4" key="1">
    <citation type="journal article" date="2023" name="Microorganisms">
        <title>Thiorhodovibrio frisius and Trv. litoralis spp. nov., Two Novel Members from a Clade of Fastidious Purple Sulfur Bacteria That Exhibit Unique Red-Shifted Light-Harvesting Capabilities.</title>
        <authorList>
            <person name="Methner A."/>
            <person name="Kuzyk S.B."/>
            <person name="Petersen J."/>
            <person name="Bauer S."/>
            <person name="Brinkmann H."/>
            <person name="Sichau K."/>
            <person name="Wanner G."/>
            <person name="Wolf J."/>
            <person name="Neumann-Schaal M."/>
            <person name="Henke P."/>
            <person name="Tank M."/>
            <person name="Sproer C."/>
            <person name="Bunk B."/>
            <person name="Overmann J."/>
        </authorList>
    </citation>
    <scope>NUCLEOTIDE SEQUENCE [LARGE SCALE GENOMIC DNA]</scope>
    <source>
        <strain evidence="3 4">DSM 6702</strain>
    </source>
</reference>
<proteinExistence type="predicted"/>